<evidence type="ECO:0000256" key="1">
    <source>
        <dbReference type="ARBA" id="ARBA00007829"/>
    </source>
</evidence>
<sequence length="208" mass="23284">MTEVFKDIATLVSCKQRTRTRILIIFLGSCDTHPCDAIRWNDITFGKTRGSRSNKQKRNWTMMIERWSTVIAAFNEETKKRRNSNSLENVLIEEDGRQTLLQTIIYARSLSTLIVELQNRKILEELQLKKQMLLKQGVAPTLSTSLAVTPTGSPSNLPPTQPSDGVVMSASQRAALHNANAASSGYFVTQDSSFGNLILPVLPRFDTK</sequence>
<keyword evidence="3" id="KW-1185">Reference proteome</keyword>
<dbReference type="EMBL" id="WNWW01000351">
    <property type="protein sequence ID" value="KAF3425899.1"/>
    <property type="molecule type" value="Genomic_DNA"/>
</dbReference>
<organism evidence="2 3">
    <name type="scientific">Frieseomelitta varia</name>
    <dbReference type="NCBI Taxonomy" id="561572"/>
    <lineage>
        <taxon>Eukaryota</taxon>
        <taxon>Metazoa</taxon>
        <taxon>Ecdysozoa</taxon>
        <taxon>Arthropoda</taxon>
        <taxon>Hexapoda</taxon>
        <taxon>Insecta</taxon>
        <taxon>Pterygota</taxon>
        <taxon>Neoptera</taxon>
        <taxon>Endopterygota</taxon>
        <taxon>Hymenoptera</taxon>
        <taxon>Apocrita</taxon>
        <taxon>Aculeata</taxon>
        <taxon>Apoidea</taxon>
        <taxon>Anthophila</taxon>
        <taxon>Apidae</taxon>
        <taxon>Frieseomelitta</taxon>
    </lineage>
</organism>
<gene>
    <name evidence="2" type="ORF">E2986_13717</name>
</gene>
<dbReference type="InterPro" id="IPR031821">
    <property type="entry name" value="SOSSC"/>
</dbReference>
<dbReference type="AlphaFoldDB" id="A0A833RBM0"/>
<dbReference type="Proteomes" id="UP000655588">
    <property type="component" value="Unassembled WGS sequence"/>
</dbReference>
<dbReference type="GO" id="GO:0005654">
    <property type="term" value="C:nucleoplasm"/>
    <property type="evidence" value="ECO:0007669"/>
    <property type="project" value="TreeGrafter"/>
</dbReference>
<dbReference type="PANTHER" id="PTHR31526:SF2">
    <property type="entry name" value="SOSS COMPLEX SUBUNIT C"/>
    <property type="match status" value="1"/>
</dbReference>
<dbReference type="GO" id="GO:0070876">
    <property type="term" value="C:SOSS complex"/>
    <property type="evidence" value="ECO:0007669"/>
    <property type="project" value="InterPro"/>
</dbReference>
<evidence type="ECO:0000313" key="2">
    <source>
        <dbReference type="EMBL" id="KAF3425899.1"/>
    </source>
</evidence>
<reference evidence="2" key="1">
    <citation type="submission" date="2019-11" db="EMBL/GenBank/DDBJ databases">
        <title>The nuclear and mitochondrial genomes of Frieseomelitta varia - a highly eusocial stingless bee (Meliponini) with a permanently sterile worker caste.</title>
        <authorList>
            <person name="Freitas F.C.P."/>
            <person name="Lourenco A.P."/>
            <person name="Nunes F.M.F."/>
            <person name="Paschoal A.R."/>
            <person name="Abreu F.C.P."/>
            <person name="Barbin F.O."/>
            <person name="Bataglia L."/>
            <person name="Cardoso-Junior C.A.M."/>
            <person name="Cervoni M.S."/>
            <person name="Silva S.R."/>
            <person name="Dalarmi F."/>
            <person name="Del Lama M.A."/>
            <person name="Depintor T.S."/>
            <person name="Ferreira K.M."/>
            <person name="Goria P.S."/>
            <person name="Jaskot M.C."/>
            <person name="Lago D.C."/>
            <person name="Luna-Lucena D."/>
            <person name="Moda L.M."/>
            <person name="Nascimento L."/>
            <person name="Pedrino M."/>
            <person name="Rabico F.O."/>
            <person name="Sanches F.C."/>
            <person name="Santos D.E."/>
            <person name="Santos C.G."/>
            <person name="Vieira J."/>
            <person name="Lopes T.F."/>
            <person name="Barchuk A.R."/>
            <person name="Hartfelder K."/>
            <person name="Simoes Z.L.P."/>
            <person name="Bitondi M.M.G."/>
            <person name="Pinheiro D.G."/>
        </authorList>
    </citation>
    <scope>NUCLEOTIDE SEQUENCE</scope>
    <source>
        <strain evidence="2">USP_RPSP 00005682</strain>
        <tissue evidence="2">Whole individual</tissue>
    </source>
</reference>
<accession>A0A833RBM0</accession>
<name>A0A833RBM0_9HYME</name>
<dbReference type="Pfam" id="PF15925">
    <property type="entry name" value="SOSSC"/>
    <property type="match status" value="1"/>
</dbReference>
<evidence type="ECO:0000313" key="3">
    <source>
        <dbReference type="Proteomes" id="UP000655588"/>
    </source>
</evidence>
<proteinExistence type="inferred from homology"/>
<dbReference type="GO" id="GO:0006281">
    <property type="term" value="P:DNA repair"/>
    <property type="evidence" value="ECO:0007669"/>
    <property type="project" value="InterPro"/>
</dbReference>
<dbReference type="PANTHER" id="PTHR31526">
    <property type="entry name" value="SOSS COMPLEX SUBUNIT C"/>
    <property type="match status" value="1"/>
</dbReference>
<comment type="similarity">
    <text evidence="1">Belongs to the SOSS-C family.</text>
</comment>
<comment type="caution">
    <text evidence="2">The sequence shown here is derived from an EMBL/GenBank/DDBJ whole genome shotgun (WGS) entry which is preliminary data.</text>
</comment>
<protein>
    <submittedName>
        <fullName evidence="2">Uncharacterized protein</fullName>
    </submittedName>
</protein>